<evidence type="ECO:0000313" key="1">
    <source>
        <dbReference type="EMBL" id="SVC85539.1"/>
    </source>
</evidence>
<accession>A0A382QJ48</accession>
<protein>
    <recommendedName>
        <fullName evidence="2">Serine/threonine protein kinase</fullName>
    </recommendedName>
</protein>
<dbReference type="InterPro" id="IPR015943">
    <property type="entry name" value="WD40/YVTN_repeat-like_dom_sf"/>
</dbReference>
<dbReference type="EMBL" id="UINC01114902">
    <property type="protein sequence ID" value="SVC85539.1"/>
    <property type="molecule type" value="Genomic_DNA"/>
</dbReference>
<gene>
    <name evidence="1" type="ORF">METZ01_LOCUS338393</name>
</gene>
<evidence type="ECO:0008006" key="2">
    <source>
        <dbReference type="Google" id="ProtNLM"/>
    </source>
</evidence>
<feature type="non-terminal residue" evidence="1">
    <location>
        <position position="111"/>
    </location>
</feature>
<dbReference type="SUPFAM" id="SSF50998">
    <property type="entry name" value="Quinoprotein alcohol dehydrogenase-like"/>
    <property type="match status" value="1"/>
</dbReference>
<dbReference type="PANTHER" id="PTHR34512">
    <property type="entry name" value="CELL SURFACE PROTEIN"/>
    <property type="match status" value="1"/>
</dbReference>
<dbReference type="Gene3D" id="2.130.10.10">
    <property type="entry name" value="YVTN repeat-like/Quinoprotein amine dehydrogenase"/>
    <property type="match status" value="1"/>
</dbReference>
<name>A0A382QJ48_9ZZZZ</name>
<organism evidence="1">
    <name type="scientific">marine metagenome</name>
    <dbReference type="NCBI Taxonomy" id="408172"/>
    <lineage>
        <taxon>unclassified sequences</taxon>
        <taxon>metagenomes</taxon>
        <taxon>ecological metagenomes</taxon>
    </lineage>
</organism>
<dbReference type="AlphaFoldDB" id="A0A382QJ48"/>
<proteinExistence type="predicted"/>
<sequence length="111" mass="12710">MRLIALFSFVSFSLLAENWPGWRGPRGDGTSTDKNVPTQWNSSENIAWKVAIPGKGHSSPVIWEDKVLLLSCLPEKEERVLLCLDRRNGKTLWQRTILKTPLETLHRLNSR</sequence>
<dbReference type="InterPro" id="IPR011047">
    <property type="entry name" value="Quinoprotein_ADH-like_sf"/>
</dbReference>
<dbReference type="PANTHER" id="PTHR34512:SF30">
    <property type="entry name" value="OUTER MEMBRANE PROTEIN ASSEMBLY FACTOR BAMB"/>
    <property type="match status" value="1"/>
</dbReference>
<reference evidence="1" key="1">
    <citation type="submission" date="2018-05" db="EMBL/GenBank/DDBJ databases">
        <authorList>
            <person name="Lanie J.A."/>
            <person name="Ng W.-L."/>
            <person name="Kazmierczak K.M."/>
            <person name="Andrzejewski T.M."/>
            <person name="Davidsen T.M."/>
            <person name="Wayne K.J."/>
            <person name="Tettelin H."/>
            <person name="Glass J.I."/>
            <person name="Rusch D."/>
            <person name="Podicherti R."/>
            <person name="Tsui H.-C.T."/>
            <person name="Winkler M.E."/>
        </authorList>
    </citation>
    <scope>NUCLEOTIDE SEQUENCE</scope>
</reference>